<evidence type="ECO:0000256" key="2">
    <source>
        <dbReference type="ARBA" id="ARBA00022840"/>
    </source>
</evidence>
<dbReference type="PANTHER" id="PTHR13710:SF149">
    <property type="entry name" value="ATP-DEPENDENT DNA HELICASE TLH2"/>
    <property type="match status" value="1"/>
</dbReference>
<feature type="domain" description="Helicase C-terminal" evidence="4">
    <location>
        <begin position="371"/>
        <end position="527"/>
    </location>
</feature>
<dbReference type="AlphaFoldDB" id="A0A7X2NRX7"/>
<dbReference type="Proteomes" id="UP000461880">
    <property type="component" value="Unassembled WGS sequence"/>
</dbReference>
<dbReference type="InterPro" id="IPR014001">
    <property type="entry name" value="Helicase_ATP-bd"/>
</dbReference>
<evidence type="ECO:0000313" key="5">
    <source>
        <dbReference type="EMBL" id="MSS58435.1"/>
    </source>
</evidence>
<dbReference type="PROSITE" id="PS51192">
    <property type="entry name" value="HELICASE_ATP_BIND_1"/>
    <property type="match status" value="1"/>
</dbReference>
<dbReference type="RefSeq" id="WP_154504209.1">
    <property type="nucleotide sequence ID" value="NZ_VUMN01000011.1"/>
</dbReference>
<reference evidence="5 6" key="1">
    <citation type="submission" date="2019-08" db="EMBL/GenBank/DDBJ databases">
        <title>In-depth cultivation of the pig gut microbiome towards novel bacterial diversity and tailored functional studies.</title>
        <authorList>
            <person name="Wylensek D."/>
            <person name="Hitch T.C.A."/>
            <person name="Clavel T."/>
        </authorList>
    </citation>
    <scope>NUCLEOTIDE SEQUENCE [LARGE SCALE GENOMIC DNA]</scope>
    <source>
        <strain evidence="5 6">Oil+RF-744-GAM-WT-6</strain>
    </source>
</reference>
<dbReference type="Pfam" id="PF00270">
    <property type="entry name" value="DEAD"/>
    <property type="match status" value="1"/>
</dbReference>
<dbReference type="GO" id="GO:0043138">
    <property type="term" value="F:3'-5' DNA helicase activity"/>
    <property type="evidence" value="ECO:0007669"/>
    <property type="project" value="TreeGrafter"/>
</dbReference>
<name>A0A7X2NRX7_9FIRM</name>
<dbReference type="GO" id="GO:0005737">
    <property type="term" value="C:cytoplasm"/>
    <property type="evidence" value="ECO:0007669"/>
    <property type="project" value="TreeGrafter"/>
</dbReference>
<protein>
    <submittedName>
        <fullName evidence="5">ATP-dependent DNA helicase RecQ</fullName>
    </submittedName>
</protein>
<evidence type="ECO:0000313" key="6">
    <source>
        <dbReference type="Proteomes" id="UP000461880"/>
    </source>
</evidence>
<dbReference type="GO" id="GO:0005524">
    <property type="term" value="F:ATP binding"/>
    <property type="evidence" value="ECO:0007669"/>
    <property type="project" value="UniProtKB-KW"/>
</dbReference>
<dbReference type="Gene3D" id="3.40.50.300">
    <property type="entry name" value="P-loop containing nucleotide triphosphate hydrolases"/>
    <property type="match status" value="2"/>
</dbReference>
<keyword evidence="1" id="KW-0547">Nucleotide-binding</keyword>
<comment type="caution">
    <text evidence="5">The sequence shown here is derived from an EMBL/GenBank/DDBJ whole genome shotgun (WGS) entry which is preliminary data.</text>
</comment>
<evidence type="ECO:0000259" key="3">
    <source>
        <dbReference type="PROSITE" id="PS51192"/>
    </source>
</evidence>
<dbReference type="PROSITE" id="PS51194">
    <property type="entry name" value="HELICASE_CTER"/>
    <property type="match status" value="1"/>
</dbReference>
<dbReference type="Pfam" id="PF00271">
    <property type="entry name" value="Helicase_C"/>
    <property type="match status" value="1"/>
</dbReference>
<dbReference type="GO" id="GO:0005694">
    <property type="term" value="C:chromosome"/>
    <property type="evidence" value="ECO:0007669"/>
    <property type="project" value="TreeGrafter"/>
</dbReference>
<dbReference type="EMBL" id="VUMN01000011">
    <property type="protein sequence ID" value="MSS58435.1"/>
    <property type="molecule type" value="Genomic_DNA"/>
</dbReference>
<dbReference type="SMART" id="SM00487">
    <property type="entry name" value="DEXDc"/>
    <property type="match status" value="1"/>
</dbReference>
<keyword evidence="6" id="KW-1185">Reference proteome</keyword>
<organism evidence="5 6">
    <name type="scientific">Stecheria intestinalis</name>
    <dbReference type="NCBI Taxonomy" id="2606630"/>
    <lineage>
        <taxon>Bacteria</taxon>
        <taxon>Bacillati</taxon>
        <taxon>Bacillota</taxon>
        <taxon>Erysipelotrichia</taxon>
        <taxon>Erysipelotrichales</taxon>
        <taxon>Erysipelotrichaceae</taxon>
        <taxon>Stecheria</taxon>
    </lineage>
</organism>
<dbReference type="GO" id="GO:0009378">
    <property type="term" value="F:four-way junction helicase activity"/>
    <property type="evidence" value="ECO:0007669"/>
    <property type="project" value="TreeGrafter"/>
</dbReference>
<keyword evidence="2" id="KW-0067">ATP-binding</keyword>
<dbReference type="GO" id="GO:0000724">
    <property type="term" value="P:double-strand break repair via homologous recombination"/>
    <property type="evidence" value="ECO:0007669"/>
    <property type="project" value="TreeGrafter"/>
</dbReference>
<evidence type="ECO:0000256" key="1">
    <source>
        <dbReference type="ARBA" id="ARBA00022741"/>
    </source>
</evidence>
<dbReference type="SMART" id="SM00490">
    <property type="entry name" value="HELICc"/>
    <property type="match status" value="1"/>
</dbReference>
<dbReference type="PANTHER" id="PTHR13710">
    <property type="entry name" value="DNA HELICASE RECQ FAMILY MEMBER"/>
    <property type="match status" value="1"/>
</dbReference>
<dbReference type="InterPro" id="IPR011545">
    <property type="entry name" value="DEAD/DEAH_box_helicase_dom"/>
</dbReference>
<keyword evidence="5" id="KW-0347">Helicase</keyword>
<proteinExistence type="predicted"/>
<dbReference type="SUPFAM" id="SSF52540">
    <property type="entry name" value="P-loop containing nucleoside triphosphate hydrolases"/>
    <property type="match status" value="1"/>
</dbReference>
<sequence>MNKEKIKGAIEELLNFGKDFNEELLSHDANQPLENFYAHTVERFLNTYKGYINATYSEADYLCSLRNLLLVFDFNLKIYDDSVISDRFGIYQNASTKEIYATVNVPDYVARPEFVSRAYVRNFVYRSSNESARYNLVTNPYINNLTNYKTFKTLAQKLAVMGALKLPFGYTSLICLPTGGGKSLITQTVAYQNEGLTIVVVPTVSLAIDQVKATKKAIKHNTDEEVFCYYSGVKNKERIFQTLQQKTARLLFISPEALLKNDTFKNLINEANSSKYLKNIIIDEAHTVIAWGSYFRVEYQCLEPWRNKLMRFNPGIRTYLLSATFTENNVRLLRKMFSDGTRWVEIRCDSLRHEPTFALVKAKGYYDKQKKLVQLIDCLPRPMIVYVSSPDAAKVLKEKLEEKGYYNFRLFTGETESSDREKIIKEWSENQFDLLIGTSAFGVGVDKPDVRTVLHAYVPESPDMYYQELGRGGRDGLPCLSMLCLNPIRDIEDTEGKGIKALTIVKLFGRWWTMLNSKTSHRSNDLITIDTSVKPHYSNKTTVVGNQADRNWNIYVLLFLRRHDFITIEDIDYQSNTDQYWFQIKILDERLFDDRVKQDYLEAAREDEEKQTEGDLSLLTDEILRGQGCWSEMFYSTYKQVSAYCAGCMEHSEPRNDEPDRFPLIKSVKCPQFVSEHNDILGNNNEIIIQFESNETEALIKKLSSSNVKIFVADNNSILEQFPINTDKKIIIFGIDEFSKLSKMECTYFLFGAIGVFYSSENFLKIRRSVDRYLNLHAGKVIDLITSTITESVEYKMMIESTEATKYKLDMFGGE</sequence>
<dbReference type="InterPro" id="IPR027417">
    <property type="entry name" value="P-loop_NTPase"/>
</dbReference>
<dbReference type="InterPro" id="IPR001650">
    <property type="entry name" value="Helicase_C-like"/>
</dbReference>
<feature type="domain" description="Helicase ATP-binding" evidence="3">
    <location>
        <begin position="163"/>
        <end position="343"/>
    </location>
</feature>
<accession>A0A7X2NRX7</accession>
<keyword evidence="5" id="KW-0378">Hydrolase</keyword>
<dbReference type="GO" id="GO:0003676">
    <property type="term" value="F:nucleic acid binding"/>
    <property type="evidence" value="ECO:0007669"/>
    <property type="project" value="InterPro"/>
</dbReference>
<gene>
    <name evidence="5" type="ORF">FYJ51_05905</name>
</gene>
<evidence type="ECO:0000259" key="4">
    <source>
        <dbReference type="PROSITE" id="PS51194"/>
    </source>
</evidence>